<dbReference type="RefSeq" id="XP_048264247.1">
    <property type="nucleotide sequence ID" value="XM_048408290.1"/>
</dbReference>
<evidence type="ECO:0000313" key="1">
    <source>
        <dbReference type="Proteomes" id="UP000835206"/>
    </source>
</evidence>
<dbReference type="Pfam" id="PF12422">
    <property type="entry name" value="Condensin2nSMC"/>
    <property type="match status" value="1"/>
</dbReference>
<gene>
    <name evidence="2 3 4 5" type="primary">LOC100643206</name>
</gene>
<organism evidence="1 5">
    <name type="scientific">Bombus terrestris</name>
    <name type="common">Buff-tailed bumblebee</name>
    <name type="synonym">Apis terrestris</name>
    <dbReference type="NCBI Taxonomy" id="30195"/>
    <lineage>
        <taxon>Eukaryota</taxon>
        <taxon>Metazoa</taxon>
        <taxon>Ecdysozoa</taxon>
        <taxon>Arthropoda</taxon>
        <taxon>Hexapoda</taxon>
        <taxon>Insecta</taxon>
        <taxon>Pterygota</taxon>
        <taxon>Neoptera</taxon>
        <taxon>Endopterygota</taxon>
        <taxon>Hymenoptera</taxon>
        <taxon>Apocrita</taxon>
        <taxon>Aculeata</taxon>
        <taxon>Apoidea</taxon>
        <taxon>Anthophila</taxon>
        <taxon>Apidae</taxon>
        <taxon>Bombus</taxon>
        <taxon>Bombus</taxon>
    </lineage>
</organism>
<dbReference type="InterPro" id="IPR016024">
    <property type="entry name" value="ARM-type_fold"/>
</dbReference>
<dbReference type="RefSeq" id="XP_048264248.1">
    <property type="nucleotide sequence ID" value="XM_048408291.1"/>
</dbReference>
<evidence type="ECO:0000313" key="2">
    <source>
        <dbReference type="RefSeq" id="XP_048264246.1"/>
    </source>
</evidence>
<dbReference type="Gene3D" id="1.25.10.10">
    <property type="entry name" value="Leucine-rich Repeat Variant"/>
    <property type="match status" value="1"/>
</dbReference>
<dbReference type="Proteomes" id="UP000835206">
    <property type="component" value="Chromosome 8"/>
</dbReference>
<dbReference type="GO" id="GO:0000796">
    <property type="term" value="C:condensin complex"/>
    <property type="evidence" value="ECO:0007669"/>
    <property type="project" value="TreeGrafter"/>
</dbReference>
<evidence type="ECO:0000313" key="5">
    <source>
        <dbReference type="RefSeq" id="XP_048264249.1"/>
    </source>
</evidence>
<keyword evidence="1" id="KW-1185">Reference proteome</keyword>
<evidence type="ECO:0000313" key="4">
    <source>
        <dbReference type="RefSeq" id="XP_048264248.1"/>
    </source>
</evidence>
<protein>
    <submittedName>
        <fullName evidence="2 3">Uncharacterized protein LOC100643206 isoform X1</fullName>
    </submittedName>
</protein>
<evidence type="ECO:0000313" key="3">
    <source>
        <dbReference type="RefSeq" id="XP_048264247.1"/>
    </source>
</evidence>
<sequence>MLQQHQLLRDKMLFRILKNKNHLVNNICEKLNNNVKNIVLLSEDELCELWLHIKTVLLEAQKLCKQTSKNKDKHVKEFNLMIKLIRTITIMALETIVQRKFIPNVLLQNIILLHSAVLPNIKNEQAKNEISNLLEKWWILDMTWKEKVIRNVLKYLIQNSKTSLQHVKRLYEIRSSITLLKCIEDVQELLKLVREKTVMSLEEGRMLILHLFTLGEQYILGIHNNVRVILQDIEHSYIPAYADLYTTAWLNGTAKFKKFIVENCLQSIIFHCFRTYRDDTGRGKLGKNLLSFVAAMHDSKHQAAKLMIHNECKPLLWQHLKAHGSFIICNAVEILFITSSVQYTCTPRDRNKIYIQKYYETITDLLKDSDSEVCNVTIKGLFKMLEKYWNHVPNNIIRSWLNILLQHTKNASNSEIRASIFTGLKKILVKERSHMILKDFLPNFAHSIYDEDQTVLEALIKLLYHAQNQLGIPFWNIVPLTYVLDRLETTQDEFVLQELVKLMWLRISSNGTHHDKIKDELAYIGTSNINAVRRFCLHSKSIISLSTSMKLIETLLSVIREEMECLPVAKILNKNYNKKIKCNTKKNRFENDSSNSWNDDFDNYRAINIYIDIIAMLLIANIEHSDEGILYKIEINILQPIAHALPELFKNFRETPINESIIFLFSLIPPKFFLNKIGVLEMLIQQLCDPNTPDESLLSTVYLLMKWNKGDTILFALTNLFTQSLNTNARHNQNTAHDFQINEKGLELSLRILKHLLHVEYQSVLMNKYHKDILKFWESLHRLRSFIEREVNNECNIKSLVSKDIIINFFKEYISMIAILHKKDVFDTSEHFSEILLWVRRTIVTHISHVNVNTIENHYACINIIKSTFDMSKLLLKECNTTPKLCCDIVLLYCSCLSSPNGIIFLNDAFDAIMMLLDFSKMAYDKQEPNLLNIVVPNFVCIVMVTLTRCSKDMLLKYTNDRKILHKLTQKYFSVIKNTFDDESSYLSYITIMFNAAISSISMEITRLLQCSHIIVENIISTPFPYLAKEILKIILNTKRYQKLSIQVLTKTITSCAKIDMLSSLIVICKMLKSNDKKVTNLLKNVTLASKVHYQNQSCDTLFDSYNSSIASRATLVVIFWWES</sequence>
<dbReference type="InterPro" id="IPR011989">
    <property type="entry name" value="ARM-like"/>
</dbReference>
<dbReference type="AlphaFoldDB" id="A0A9C6S979"/>
<dbReference type="SUPFAM" id="SSF48371">
    <property type="entry name" value="ARM repeat"/>
    <property type="match status" value="1"/>
</dbReference>
<accession>A0A9C6S979</accession>
<proteinExistence type="predicted"/>
<reference evidence="2 3" key="1">
    <citation type="submission" date="2025-04" db="UniProtKB">
        <authorList>
            <consortium name="RefSeq"/>
        </authorList>
    </citation>
    <scope>IDENTIFICATION</scope>
</reference>
<dbReference type="GeneID" id="100643206"/>
<dbReference type="GO" id="GO:0000070">
    <property type="term" value="P:mitotic sister chromatid segregation"/>
    <property type="evidence" value="ECO:0007669"/>
    <property type="project" value="TreeGrafter"/>
</dbReference>
<dbReference type="OrthoDB" id="10062843at2759"/>
<dbReference type="InterPro" id="IPR024741">
    <property type="entry name" value="Condensin2_G2"/>
</dbReference>
<dbReference type="RefSeq" id="XP_048264249.1">
    <property type="nucleotide sequence ID" value="XM_048408292.1"/>
</dbReference>
<dbReference type="PANTHER" id="PTHR16199">
    <property type="entry name" value="CONDENSIN-2 COMPLEX SUBUNIT G2"/>
    <property type="match status" value="1"/>
</dbReference>
<dbReference type="RefSeq" id="XP_048264246.1">
    <property type="nucleotide sequence ID" value="XM_048408289.1"/>
</dbReference>
<dbReference type="PANTHER" id="PTHR16199:SF4">
    <property type="entry name" value="CONDENSIN-2 COMPLEX SUBUNIT G2"/>
    <property type="match status" value="1"/>
</dbReference>
<name>A0A9C6S979_BOMTE</name>
<dbReference type="GO" id="GO:0005634">
    <property type="term" value="C:nucleus"/>
    <property type="evidence" value="ECO:0007669"/>
    <property type="project" value="InterPro"/>
</dbReference>